<dbReference type="AlphaFoldDB" id="A0A318EIJ5"/>
<dbReference type="InterPro" id="IPR007788">
    <property type="entry name" value="QCT"/>
</dbReference>
<dbReference type="PANTHER" id="PTHR31270">
    <property type="entry name" value="GLUTAMINYL-PEPTIDE CYCLOTRANSFERASE"/>
    <property type="match status" value="1"/>
</dbReference>
<dbReference type="Proteomes" id="UP000248330">
    <property type="component" value="Unassembled WGS sequence"/>
</dbReference>
<keyword evidence="1" id="KW-0732">Signal</keyword>
<comment type="caution">
    <text evidence="2">The sequence shown here is derived from an EMBL/GenBank/DDBJ whole genome shotgun (WGS) entry which is preliminary data.</text>
</comment>
<dbReference type="InterPro" id="IPR011044">
    <property type="entry name" value="Quino_amine_DH_bsu"/>
</dbReference>
<dbReference type="EMBL" id="QICN01000002">
    <property type="protein sequence ID" value="PXV70426.1"/>
    <property type="molecule type" value="Genomic_DNA"/>
</dbReference>
<sequence length="263" mass="29877">MTRTSFAIALVVNLFFVSSCVAHDDVRTLDWRIVATLPHDTRHFTQGLVLRDDWLVETSGHYGRSALIIKSRATGETVRARALPQRWFAEGATVWNDRIVMLTWREQIAQWFDWTLQPAEQMRFDGEGWGITHDGRSLITSNGSASLQFRRPEDFSIVREVDVTDRGMPVTRLNELEFARGLVFANVWLTDRIAVIDPASGQVRAWLDLAALKQAFELPANWSPTEHVLNGIAHDARSDRFYVTGKSWPALFEIEVEPVGASR</sequence>
<accession>A0A318EIJ5</accession>
<dbReference type="GO" id="GO:0016603">
    <property type="term" value="F:glutaminyl-peptide cyclotransferase activity"/>
    <property type="evidence" value="ECO:0007669"/>
    <property type="project" value="InterPro"/>
</dbReference>
<dbReference type="RefSeq" id="WP_110264088.1">
    <property type="nucleotide sequence ID" value="NZ_CAWNXA010000002.1"/>
</dbReference>
<keyword evidence="3" id="KW-1185">Reference proteome</keyword>
<dbReference type="PROSITE" id="PS51257">
    <property type="entry name" value="PROKAR_LIPOPROTEIN"/>
    <property type="match status" value="1"/>
</dbReference>
<proteinExistence type="predicted"/>
<dbReference type="OrthoDB" id="9783700at2"/>
<keyword evidence="2" id="KW-0808">Transferase</keyword>
<feature type="chain" id="PRO_5016277951" evidence="1">
    <location>
        <begin position="23"/>
        <end position="263"/>
    </location>
</feature>
<feature type="signal peptide" evidence="1">
    <location>
        <begin position="1"/>
        <end position="22"/>
    </location>
</feature>
<name>A0A318EIJ5_9GAMM</name>
<reference evidence="2 3" key="1">
    <citation type="submission" date="2018-04" db="EMBL/GenBank/DDBJ databases">
        <title>Genomic Encyclopedia of Type Strains, Phase IV (KMG-IV): sequencing the most valuable type-strain genomes for metagenomic binning, comparative biology and taxonomic classification.</title>
        <authorList>
            <person name="Goeker M."/>
        </authorList>
    </citation>
    <scope>NUCLEOTIDE SEQUENCE [LARGE SCALE GENOMIC DNA]</scope>
    <source>
        <strain evidence="2 3">DSM 104150</strain>
    </source>
</reference>
<evidence type="ECO:0000313" key="2">
    <source>
        <dbReference type="EMBL" id="PXV70426.1"/>
    </source>
</evidence>
<evidence type="ECO:0000256" key="1">
    <source>
        <dbReference type="SAM" id="SignalP"/>
    </source>
</evidence>
<dbReference type="Pfam" id="PF05096">
    <property type="entry name" value="Glu_cyclase_2"/>
    <property type="match status" value="1"/>
</dbReference>
<evidence type="ECO:0000313" key="3">
    <source>
        <dbReference type="Proteomes" id="UP000248330"/>
    </source>
</evidence>
<protein>
    <submittedName>
        <fullName evidence="2">Glutamine cyclotransferase</fullName>
    </submittedName>
</protein>
<organism evidence="2 3">
    <name type="scientific">Sinimarinibacterium flocculans</name>
    <dbReference type="NCBI Taxonomy" id="985250"/>
    <lineage>
        <taxon>Bacteria</taxon>
        <taxon>Pseudomonadati</taxon>
        <taxon>Pseudomonadota</taxon>
        <taxon>Gammaproteobacteria</taxon>
        <taxon>Nevskiales</taxon>
        <taxon>Nevskiaceae</taxon>
        <taxon>Sinimarinibacterium</taxon>
    </lineage>
</organism>
<dbReference type="PANTHER" id="PTHR31270:SF1">
    <property type="entry name" value="GLUTAMINYL-PEPTIDE CYCLOTRANSFERASE"/>
    <property type="match status" value="1"/>
</dbReference>
<gene>
    <name evidence="2" type="ORF">C8D93_102278</name>
</gene>
<dbReference type="SUPFAM" id="SSF50969">
    <property type="entry name" value="YVTN repeat-like/Quinoprotein amine dehydrogenase"/>
    <property type="match status" value="1"/>
</dbReference>